<evidence type="ECO:0000313" key="2">
    <source>
        <dbReference type="Proteomes" id="UP000789405"/>
    </source>
</evidence>
<name>A0A9N9PF62_9GLOM</name>
<comment type="caution">
    <text evidence="1">The sequence shown here is derived from an EMBL/GenBank/DDBJ whole genome shotgun (WGS) entry which is preliminary data.</text>
</comment>
<protein>
    <submittedName>
        <fullName evidence="1">17271_t:CDS:1</fullName>
    </submittedName>
</protein>
<feature type="non-terminal residue" evidence="1">
    <location>
        <position position="49"/>
    </location>
</feature>
<dbReference type="AlphaFoldDB" id="A0A9N9PF62"/>
<evidence type="ECO:0000313" key="1">
    <source>
        <dbReference type="EMBL" id="CAG8820111.1"/>
    </source>
</evidence>
<reference evidence="1" key="1">
    <citation type="submission" date="2021-06" db="EMBL/GenBank/DDBJ databases">
        <authorList>
            <person name="Kallberg Y."/>
            <person name="Tangrot J."/>
            <person name="Rosling A."/>
        </authorList>
    </citation>
    <scope>NUCLEOTIDE SEQUENCE</scope>
    <source>
        <strain evidence="1">MA453B</strain>
    </source>
</reference>
<dbReference type="Proteomes" id="UP000789405">
    <property type="component" value="Unassembled WGS sequence"/>
</dbReference>
<accession>A0A9N9PF62</accession>
<gene>
    <name evidence="1" type="ORF">DERYTH_LOCUS26893</name>
</gene>
<organism evidence="1 2">
    <name type="scientific">Dentiscutata erythropus</name>
    <dbReference type="NCBI Taxonomy" id="1348616"/>
    <lineage>
        <taxon>Eukaryota</taxon>
        <taxon>Fungi</taxon>
        <taxon>Fungi incertae sedis</taxon>
        <taxon>Mucoromycota</taxon>
        <taxon>Glomeromycotina</taxon>
        <taxon>Glomeromycetes</taxon>
        <taxon>Diversisporales</taxon>
        <taxon>Gigasporaceae</taxon>
        <taxon>Dentiscutata</taxon>
    </lineage>
</organism>
<dbReference type="EMBL" id="CAJVPY010058868">
    <property type="protein sequence ID" value="CAG8820111.1"/>
    <property type="molecule type" value="Genomic_DNA"/>
</dbReference>
<feature type="non-terminal residue" evidence="1">
    <location>
        <position position="1"/>
    </location>
</feature>
<proteinExistence type="predicted"/>
<sequence length="49" mass="5238">VKDSLYLTLTYQNGIPASIKHNAASDSNGTFTNGITIKNTATQQNIRGV</sequence>
<keyword evidence="2" id="KW-1185">Reference proteome</keyword>